<keyword evidence="2" id="KW-0472">Membrane</keyword>
<keyword evidence="2" id="KW-0812">Transmembrane</keyword>
<dbReference type="PANTHER" id="PTHR21666">
    <property type="entry name" value="PEPTIDASE-RELATED"/>
    <property type="match status" value="1"/>
</dbReference>
<comment type="caution">
    <text evidence="4">The sequence shown here is derived from an EMBL/GenBank/DDBJ whole genome shotgun (WGS) entry which is preliminary data.</text>
</comment>
<sequence length="258" mass="28686">MNNGANVKKVRQAINQRKKSRGLPAKEGGKKQVFPAFPQDEEKHGYMPIFEGQGEPGERKNKMITGFLFKAILSIMLFFGVALMWEVNTPIFESTKDWTSNVLTEEFPFAKVNQWYQESFGTPLALPPREDADNSNAEQVLALPVNGSVTESFQVNGTGIKIAPEESSAVSALRDGVVVFAGNDTNTEKTVKIQHADGSISTYGYLSDLNVHLYQFVDSNQPIGQFIPQPENTTVYFAIEKDKDYIDPVQVIKVDDSE</sequence>
<dbReference type="PANTHER" id="PTHR21666:SF274">
    <property type="entry name" value="STAGE IV SPORULATION PROTEIN FA"/>
    <property type="match status" value="1"/>
</dbReference>
<dbReference type="Pfam" id="PF01551">
    <property type="entry name" value="Peptidase_M23"/>
    <property type="match status" value="1"/>
</dbReference>
<gene>
    <name evidence="4" type="ORF">ACFSUN_07750</name>
</gene>
<feature type="transmembrane region" description="Helical" evidence="2">
    <location>
        <begin position="67"/>
        <end position="85"/>
    </location>
</feature>
<organism evidence="4 5">
    <name type="scientific">Oceanobacillus kapialis</name>
    <dbReference type="NCBI Taxonomy" id="481353"/>
    <lineage>
        <taxon>Bacteria</taxon>
        <taxon>Bacillati</taxon>
        <taxon>Bacillota</taxon>
        <taxon>Bacilli</taxon>
        <taxon>Bacillales</taxon>
        <taxon>Bacillaceae</taxon>
        <taxon>Oceanobacillus</taxon>
    </lineage>
</organism>
<reference evidence="5" key="1">
    <citation type="journal article" date="2019" name="Int. J. Syst. Evol. Microbiol.">
        <title>The Global Catalogue of Microorganisms (GCM) 10K type strain sequencing project: providing services to taxonomists for standard genome sequencing and annotation.</title>
        <authorList>
            <consortium name="The Broad Institute Genomics Platform"/>
            <consortium name="The Broad Institute Genome Sequencing Center for Infectious Disease"/>
            <person name="Wu L."/>
            <person name="Ma J."/>
        </authorList>
    </citation>
    <scope>NUCLEOTIDE SEQUENCE [LARGE SCALE GENOMIC DNA]</scope>
    <source>
        <strain evidence="5">TISTR 1858</strain>
    </source>
</reference>
<accession>A0ABW5PZ62</accession>
<keyword evidence="2" id="KW-1133">Transmembrane helix</keyword>
<dbReference type="InterPro" id="IPR016047">
    <property type="entry name" value="M23ase_b-sheet_dom"/>
</dbReference>
<dbReference type="CDD" id="cd12797">
    <property type="entry name" value="M23_peptidase"/>
    <property type="match status" value="1"/>
</dbReference>
<evidence type="ECO:0000313" key="4">
    <source>
        <dbReference type="EMBL" id="MFD2628679.1"/>
    </source>
</evidence>
<keyword evidence="5" id="KW-1185">Reference proteome</keyword>
<dbReference type="SUPFAM" id="SSF51261">
    <property type="entry name" value="Duplicated hybrid motif"/>
    <property type="match status" value="1"/>
</dbReference>
<evidence type="ECO:0000256" key="1">
    <source>
        <dbReference type="SAM" id="MobiDB-lite"/>
    </source>
</evidence>
<proteinExistence type="predicted"/>
<dbReference type="EMBL" id="JBHUMX010000019">
    <property type="protein sequence ID" value="MFD2628679.1"/>
    <property type="molecule type" value="Genomic_DNA"/>
</dbReference>
<feature type="compositionally biased region" description="Basic residues" evidence="1">
    <location>
        <begin position="8"/>
        <end position="21"/>
    </location>
</feature>
<evidence type="ECO:0000259" key="3">
    <source>
        <dbReference type="Pfam" id="PF01551"/>
    </source>
</evidence>
<name>A0ABW5PZ62_9BACI</name>
<dbReference type="Gene3D" id="2.70.70.10">
    <property type="entry name" value="Glucose Permease (Domain IIA)"/>
    <property type="match status" value="1"/>
</dbReference>
<dbReference type="Proteomes" id="UP001597451">
    <property type="component" value="Unassembled WGS sequence"/>
</dbReference>
<dbReference type="RefSeq" id="WP_379561415.1">
    <property type="nucleotide sequence ID" value="NZ_JBHUMX010000019.1"/>
</dbReference>
<evidence type="ECO:0000256" key="2">
    <source>
        <dbReference type="SAM" id="Phobius"/>
    </source>
</evidence>
<dbReference type="InterPro" id="IPR011055">
    <property type="entry name" value="Dup_hybrid_motif"/>
</dbReference>
<feature type="domain" description="M23ase beta-sheet core" evidence="3">
    <location>
        <begin position="158"/>
        <end position="248"/>
    </location>
</feature>
<dbReference type="InterPro" id="IPR050570">
    <property type="entry name" value="Cell_wall_metabolism_enzyme"/>
</dbReference>
<protein>
    <submittedName>
        <fullName evidence="4">Peptidoglycan DD-metalloendopeptidase family protein</fullName>
    </submittedName>
</protein>
<evidence type="ECO:0000313" key="5">
    <source>
        <dbReference type="Proteomes" id="UP001597451"/>
    </source>
</evidence>
<feature type="region of interest" description="Disordered" evidence="1">
    <location>
        <begin position="1"/>
        <end position="31"/>
    </location>
</feature>